<dbReference type="InterPro" id="IPR013785">
    <property type="entry name" value="Aldolase_TIM"/>
</dbReference>
<dbReference type="AlphaFoldDB" id="A0A1U6I5W5"/>
<comment type="similarity">
    <text evidence="2">Belongs to the KHG/KDPG aldolase family.</text>
</comment>
<dbReference type="CDD" id="cd00452">
    <property type="entry name" value="KDPG_aldolase"/>
    <property type="match status" value="1"/>
</dbReference>
<dbReference type="STRING" id="428990.SAMN06295987_104236"/>
<evidence type="ECO:0000313" key="6">
    <source>
        <dbReference type="EMBL" id="SLK03403.1"/>
    </source>
</evidence>
<evidence type="ECO:0000313" key="7">
    <source>
        <dbReference type="Proteomes" id="UP000190989"/>
    </source>
</evidence>
<dbReference type="NCBIfam" id="NF006600">
    <property type="entry name" value="PRK09140.1"/>
    <property type="match status" value="1"/>
</dbReference>
<evidence type="ECO:0000256" key="2">
    <source>
        <dbReference type="ARBA" id="ARBA00006906"/>
    </source>
</evidence>
<keyword evidence="4" id="KW-0456">Lyase</keyword>
<comment type="pathway">
    <text evidence="1">Carbohydrate acid metabolism.</text>
</comment>
<name>A0A1U6I5W5_9SPHN</name>
<dbReference type="EMBL" id="FVZE01000004">
    <property type="protein sequence ID" value="SLK03403.1"/>
    <property type="molecule type" value="Genomic_DNA"/>
</dbReference>
<dbReference type="GO" id="GO:0016829">
    <property type="term" value="F:lyase activity"/>
    <property type="evidence" value="ECO:0007669"/>
    <property type="project" value="UniProtKB-KW"/>
</dbReference>
<evidence type="ECO:0000256" key="4">
    <source>
        <dbReference type="ARBA" id="ARBA00023239"/>
    </source>
</evidence>
<dbReference type="PANTHER" id="PTHR30246:SF1">
    <property type="entry name" value="2-DEHYDRO-3-DEOXY-6-PHOSPHOGALACTONATE ALDOLASE-RELATED"/>
    <property type="match status" value="1"/>
</dbReference>
<keyword evidence="7" id="KW-1185">Reference proteome</keyword>
<reference evidence="7" key="1">
    <citation type="submission" date="2017-02" db="EMBL/GenBank/DDBJ databases">
        <authorList>
            <person name="Varghese N."/>
            <person name="Submissions S."/>
        </authorList>
    </citation>
    <scope>NUCLEOTIDE SEQUENCE [LARGE SCALE GENOMIC DNA]</scope>
    <source>
        <strain evidence="7">SM117</strain>
    </source>
</reference>
<dbReference type="InterPro" id="IPR000887">
    <property type="entry name" value="Aldlse_KDPG_KHG"/>
</dbReference>
<dbReference type="Gene3D" id="3.20.20.70">
    <property type="entry name" value="Aldolase class I"/>
    <property type="match status" value="1"/>
</dbReference>
<dbReference type="Pfam" id="PF01081">
    <property type="entry name" value="Aldolase"/>
    <property type="match status" value="1"/>
</dbReference>
<evidence type="ECO:0000256" key="5">
    <source>
        <dbReference type="ARBA" id="ARBA00023277"/>
    </source>
</evidence>
<keyword evidence="5" id="KW-0119">Carbohydrate metabolism</keyword>
<dbReference type="PANTHER" id="PTHR30246">
    <property type="entry name" value="2-KETO-3-DEOXY-6-PHOSPHOGLUCONATE ALDOLASE"/>
    <property type="match status" value="1"/>
</dbReference>
<dbReference type="SUPFAM" id="SSF51569">
    <property type="entry name" value="Aldolase"/>
    <property type="match status" value="1"/>
</dbReference>
<evidence type="ECO:0000256" key="3">
    <source>
        <dbReference type="ARBA" id="ARBA00011233"/>
    </source>
</evidence>
<dbReference type="RefSeq" id="WP_079730893.1">
    <property type="nucleotide sequence ID" value="NZ_FVZE01000004.1"/>
</dbReference>
<proteinExistence type="inferred from homology"/>
<sequence>MKIEEALASGAPPIAAVLRGILTQEAVAIGQALIDAGIRIIEVPFNSPDPAGSIAAMVDALGDRAAIGGGTVISVELAKTLAGVGGTFMVSPNVDPEVISRSIYLGMDVLPGFLTPTEAFAAIHAGARDLKLFPGASLGSGYIKAIAEVLPRHARIWAVGGVGPANLAEYRAAGTFGIGVGGSLFKPGHDIATVSAKAREIVAAWNAASE</sequence>
<organism evidence="6 7">
    <name type="scientific">Novosphingobium mathurense</name>
    <dbReference type="NCBI Taxonomy" id="428990"/>
    <lineage>
        <taxon>Bacteria</taxon>
        <taxon>Pseudomonadati</taxon>
        <taxon>Pseudomonadota</taxon>
        <taxon>Alphaproteobacteria</taxon>
        <taxon>Sphingomonadales</taxon>
        <taxon>Sphingomonadaceae</taxon>
        <taxon>Novosphingobium</taxon>
    </lineage>
</organism>
<protein>
    <submittedName>
        <fullName evidence="6">2-keto-3-deoxy-phosphogalactonate aldolase</fullName>
    </submittedName>
</protein>
<dbReference type="Proteomes" id="UP000190989">
    <property type="component" value="Unassembled WGS sequence"/>
</dbReference>
<comment type="subunit">
    <text evidence="3">Homotrimer.</text>
</comment>
<accession>A0A1U6I5W5</accession>
<evidence type="ECO:0000256" key="1">
    <source>
        <dbReference type="ARBA" id="ARBA00004761"/>
    </source>
</evidence>
<gene>
    <name evidence="6" type="ORF">SAMN06295987_104236</name>
</gene>